<protein>
    <submittedName>
        <fullName evidence="1">Uncharacterized protein</fullName>
    </submittedName>
</protein>
<evidence type="ECO:0000313" key="1">
    <source>
        <dbReference type="EMBL" id="QLY32431.1"/>
    </source>
</evidence>
<dbReference type="KEGG" id="nhu:H0264_09340"/>
<name>A0A7D6VD65_9NOCA</name>
<dbReference type="AlphaFoldDB" id="A0A7D6VD65"/>
<dbReference type="EMBL" id="CP059399">
    <property type="protein sequence ID" value="QLY32431.1"/>
    <property type="molecule type" value="Genomic_DNA"/>
</dbReference>
<reference evidence="1 2" key="1">
    <citation type="submission" date="2020-07" db="EMBL/GenBank/DDBJ databases">
        <authorList>
            <person name="Zhuang K."/>
            <person name="Ran Y."/>
        </authorList>
    </citation>
    <scope>NUCLEOTIDE SEQUENCE [LARGE SCALE GENOMIC DNA]</scope>
    <source>
        <strain evidence="1 2">WCH-YHL-001</strain>
    </source>
</reference>
<dbReference type="Proteomes" id="UP000515512">
    <property type="component" value="Chromosome"/>
</dbReference>
<accession>A0A7D6VD65</accession>
<proteinExistence type="predicted"/>
<evidence type="ECO:0000313" key="2">
    <source>
        <dbReference type="Proteomes" id="UP000515512"/>
    </source>
</evidence>
<dbReference type="RefSeq" id="WP_181583597.1">
    <property type="nucleotide sequence ID" value="NZ_CP059399.1"/>
</dbReference>
<organism evidence="1 2">
    <name type="scientific">Nocardia huaxiensis</name>
    <dbReference type="NCBI Taxonomy" id="2755382"/>
    <lineage>
        <taxon>Bacteria</taxon>
        <taxon>Bacillati</taxon>
        <taxon>Actinomycetota</taxon>
        <taxon>Actinomycetes</taxon>
        <taxon>Mycobacteriales</taxon>
        <taxon>Nocardiaceae</taxon>
        <taxon>Nocardia</taxon>
    </lineage>
</organism>
<sequence>MAEKLENFLLHELSDDWVPIATFDGFVARIAPERYSREGVIDVIRELADKGYIRFGAFPGGGRSWEPWDVSIEEAIQRISFGYKDIPGYLTVSDDEIGSNEVFRADLLPPGERRLADLGHPYEKYGDPWQDTPRHVHD</sequence>
<gene>
    <name evidence="1" type="ORF">H0264_09340</name>
</gene>
<keyword evidence="2" id="KW-1185">Reference proteome</keyword>